<sequence>MRHKNQIGTKQFGSTHILHHIIIITDKNPTLPSSQFENCKGVSRFDSRINKGMQLSVVCNNLSSIYTHISLINIVHLITLKQTCQHSYPVLCRNFFKPINRRAVRNWLRDFVHLRVRKVSGKSIACHRTFVKSYCIGPFSCRFCSKFFNNSQVILFIAGAIFKLDCGYFYTLHS</sequence>
<reference evidence="1" key="1">
    <citation type="submission" date="2019-08" db="EMBL/GenBank/DDBJ databases">
        <authorList>
            <person name="Kucharzyk K."/>
            <person name="Murdoch R.W."/>
            <person name="Higgins S."/>
            <person name="Loffler F."/>
        </authorList>
    </citation>
    <scope>NUCLEOTIDE SEQUENCE</scope>
</reference>
<dbReference type="EMBL" id="VSSQ01047490">
    <property type="protein sequence ID" value="MPN01495.1"/>
    <property type="molecule type" value="Genomic_DNA"/>
</dbReference>
<gene>
    <name evidence="1" type="ORF">SDC9_148704</name>
</gene>
<accession>A0A645EHL2</accession>
<name>A0A645EHL2_9ZZZZ</name>
<protein>
    <submittedName>
        <fullName evidence="1">Uncharacterized protein</fullName>
    </submittedName>
</protein>
<organism evidence="1">
    <name type="scientific">bioreactor metagenome</name>
    <dbReference type="NCBI Taxonomy" id="1076179"/>
    <lineage>
        <taxon>unclassified sequences</taxon>
        <taxon>metagenomes</taxon>
        <taxon>ecological metagenomes</taxon>
    </lineage>
</organism>
<proteinExistence type="predicted"/>
<comment type="caution">
    <text evidence="1">The sequence shown here is derived from an EMBL/GenBank/DDBJ whole genome shotgun (WGS) entry which is preliminary data.</text>
</comment>
<evidence type="ECO:0000313" key="1">
    <source>
        <dbReference type="EMBL" id="MPN01495.1"/>
    </source>
</evidence>
<dbReference type="AlphaFoldDB" id="A0A645EHL2"/>